<dbReference type="Proteomes" id="UP000256710">
    <property type="component" value="Unassembled WGS sequence"/>
</dbReference>
<evidence type="ECO:0000256" key="1">
    <source>
        <dbReference type="SAM" id="MobiDB-lite"/>
    </source>
</evidence>
<evidence type="ECO:0000256" key="2">
    <source>
        <dbReference type="SAM" id="SignalP"/>
    </source>
</evidence>
<evidence type="ECO:0000313" key="5">
    <source>
        <dbReference type="Proteomes" id="UP000255168"/>
    </source>
</evidence>
<feature type="chain" id="PRO_5016690587" description="Regulator RcnB of Ni and Co efflux" evidence="2">
    <location>
        <begin position="25"/>
        <end position="116"/>
    </location>
</feature>
<accession>A0A375H3D9</accession>
<dbReference type="EMBL" id="LT984806">
    <property type="protein sequence ID" value="SPD45456.1"/>
    <property type="molecule type" value="Genomic_DNA"/>
</dbReference>
<dbReference type="InterPro" id="IPR024572">
    <property type="entry name" value="RcnB"/>
</dbReference>
<reference evidence="5 6" key="1">
    <citation type="submission" date="2018-01" db="EMBL/GenBank/DDBJ databases">
        <authorList>
            <person name="Clerissi C."/>
        </authorList>
    </citation>
    <scope>NUCLEOTIDE SEQUENCE [LARGE SCALE GENOMIC DNA]</scope>
    <source>
        <strain evidence="3">Cupriavidus taiwanensis STM 6082</strain>
        <strain evidence="4">Cupriavidus taiwanensis STM 6160</strain>
    </source>
</reference>
<feature type="signal peptide" evidence="2">
    <location>
        <begin position="1"/>
        <end position="24"/>
    </location>
</feature>
<protein>
    <recommendedName>
        <fullName evidence="7">Regulator RcnB of Ni and Co efflux</fullName>
    </recommendedName>
</protein>
<evidence type="ECO:0000313" key="6">
    <source>
        <dbReference type="Proteomes" id="UP000256710"/>
    </source>
</evidence>
<evidence type="ECO:0000313" key="4">
    <source>
        <dbReference type="EMBL" id="SPD45456.1"/>
    </source>
</evidence>
<keyword evidence="6" id="KW-1185">Reference proteome</keyword>
<dbReference type="RefSeq" id="WP_018008727.1">
    <property type="nucleotide sequence ID" value="NZ_AQUR01000107.1"/>
</dbReference>
<proteinExistence type="predicted"/>
<dbReference type="Proteomes" id="UP000255168">
    <property type="component" value="Chromosome I"/>
</dbReference>
<name>A0A375H3D9_9BURK</name>
<gene>
    <name evidence="3" type="ORF">CBM2605_A60125</name>
    <name evidence="4" type="ORF">CBM2607_10393</name>
</gene>
<keyword evidence="2" id="KW-0732">Signal</keyword>
<organism evidence="4 5">
    <name type="scientific">Cupriavidus neocaledonicus</name>
    <dbReference type="NCBI Taxonomy" id="1040979"/>
    <lineage>
        <taxon>Bacteria</taxon>
        <taxon>Pseudomonadati</taxon>
        <taxon>Pseudomonadota</taxon>
        <taxon>Betaproteobacteria</taxon>
        <taxon>Burkholderiales</taxon>
        <taxon>Burkholderiaceae</taxon>
        <taxon>Cupriavidus</taxon>
    </lineage>
</organism>
<dbReference type="AlphaFoldDB" id="A0A375H3D9"/>
<dbReference type="Pfam" id="PF11776">
    <property type="entry name" value="RcnB"/>
    <property type="match status" value="1"/>
</dbReference>
<dbReference type="EMBL" id="OFTC01000028">
    <property type="protein sequence ID" value="SOZ36881.1"/>
    <property type="molecule type" value="Genomic_DNA"/>
</dbReference>
<dbReference type="Gene3D" id="3.10.450.160">
    <property type="entry name" value="inner membrane protein cigr"/>
    <property type="match status" value="1"/>
</dbReference>
<feature type="region of interest" description="Disordered" evidence="1">
    <location>
        <begin position="28"/>
        <end position="50"/>
    </location>
</feature>
<evidence type="ECO:0008006" key="7">
    <source>
        <dbReference type="Google" id="ProtNLM"/>
    </source>
</evidence>
<sequence length="116" mass="12646">MKTKKAMPVLLLAASVLAAPFAMAQGGARSRPMTEPMAEPGAASAPMAQSSPYMQVQQWKKGDRLPTEFRDRQYVIDDYKQYNLPAPRKGTRWVGIGAEYYLVAPNGVIQQVGSGS</sequence>
<evidence type="ECO:0000313" key="3">
    <source>
        <dbReference type="EMBL" id="SOZ36881.1"/>
    </source>
</evidence>